<dbReference type="InterPro" id="IPR052283">
    <property type="entry name" value="GenomicStab_NeuMorph_Reg"/>
</dbReference>
<dbReference type="AlphaFoldDB" id="A0A6P6J860"/>
<gene>
    <name evidence="5" type="primary">LOC113041341</name>
</gene>
<organism evidence="4 5">
    <name type="scientific">Carassius auratus</name>
    <name type="common">Goldfish</name>
    <dbReference type="NCBI Taxonomy" id="7957"/>
    <lineage>
        <taxon>Eukaryota</taxon>
        <taxon>Metazoa</taxon>
        <taxon>Chordata</taxon>
        <taxon>Craniata</taxon>
        <taxon>Vertebrata</taxon>
        <taxon>Euteleostomi</taxon>
        <taxon>Actinopterygii</taxon>
        <taxon>Neopterygii</taxon>
        <taxon>Teleostei</taxon>
        <taxon>Ostariophysi</taxon>
        <taxon>Cypriniformes</taxon>
        <taxon>Cyprinidae</taxon>
        <taxon>Cyprininae</taxon>
        <taxon>Carassius</taxon>
    </lineage>
</organism>
<feature type="region of interest" description="Disordered" evidence="2">
    <location>
        <begin position="265"/>
        <end position="285"/>
    </location>
</feature>
<name>A0A6P6J860_CARAU</name>
<dbReference type="Gene3D" id="3.80.10.10">
    <property type="entry name" value="Ribonuclease Inhibitor"/>
    <property type="match status" value="1"/>
</dbReference>
<dbReference type="InterPro" id="IPR001810">
    <property type="entry name" value="F-box_dom"/>
</dbReference>
<accession>A0A6P6J860</accession>
<protein>
    <submittedName>
        <fullName evidence="5">F-box only protein 41</fullName>
    </submittedName>
</protein>
<dbReference type="InterPro" id="IPR036047">
    <property type="entry name" value="F-box-like_dom_sf"/>
</dbReference>
<dbReference type="Gene3D" id="1.20.1280.50">
    <property type="match status" value="1"/>
</dbReference>
<dbReference type="CDD" id="cd22109">
    <property type="entry name" value="F-box_FBXO41"/>
    <property type="match status" value="1"/>
</dbReference>
<feature type="domain" description="F-box" evidence="3">
    <location>
        <begin position="405"/>
        <end position="442"/>
    </location>
</feature>
<proteinExistence type="predicted"/>
<evidence type="ECO:0000313" key="5">
    <source>
        <dbReference type="RefSeq" id="XP_026055593.1"/>
    </source>
</evidence>
<dbReference type="SUPFAM" id="SSF52047">
    <property type="entry name" value="RNI-like"/>
    <property type="match status" value="1"/>
</dbReference>
<keyword evidence="4" id="KW-1185">Reference proteome</keyword>
<dbReference type="Pfam" id="PF12937">
    <property type="entry name" value="F-box-like"/>
    <property type="match status" value="1"/>
</dbReference>
<dbReference type="OrthoDB" id="6482165at2759"/>
<evidence type="ECO:0000259" key="3">
    <source>
        <dbReference type="Pfam" id="PF12937"/>
    </source>
</evidence>
<dbReference type="KEGG" id="caua:113041341"/>
<reference evidence="5" key="1">
    <citation type="submission" date="2025-08" db="UniProtKB">
        <authorList>
            <consortium name="RefSeq"/>
        </authorList>
    </citation>
    <scope>IDENTIFICATION</scope>
    <source>
        <strain evidence="5">Wakin</strain>
        <tissue evidence="5">Muscle</tissue>
    </source>
</reference>
<dbReference type="Proteomes" id="UP000515129">
    <property type="component" value="Chromosome 23"/>
</dbReference>
<feature type="coiled-coil region" evidence="1">
    <location>
        <begin position="142"/>
        <end position="257"/>
    </location>
</feature>
<feature type="compositionally biased region" description="Low complexity" evidence="2">
    <location>
        <begin position="267"/>
        <end position="284"/>
    </location>
</feature>
<dbReference type="PANTHER" id="PTHR15739:SF4">
    <property type="entry name" value="F-BOX ONLY PROTEIN 41"/>
    <property type="match status" value="1"/>
</dbReference>
<dbReference type="InterPro" id="IPR032675">
    <property type="entry name" value="LRR_dom_sf"/>
</dbReference>
<keyword evidence="1" id="KW-0175">Coiled coil</keyword>
<evidence type="ECO:0000313" key="4">
    <source>
        <dbReference type="Proteomes" id="UP000515129"/>
    </source>
</evidence>
<evidence type="ECO:0000256" key="2">
    <source>
        <dbReference type="SAM" id="MobiDB-lite"/>
    </source>
</evidence>
<dbReference type="SUPFAM" id="SSF81383">
    <property type="entry name" value="F-box domain"/>
    <property type="match status" value="1"/>
</dbReference>
<dbReference type="GeneID" id="113041341"/>
<dbReference type="RefSeq" id="XP_026055593.1">
    <property type="nucleotide sequence ID" value="XM_026199808.1"/>
</dbReference>
<sequence>MSTSTELPSHCPTCGEPCGFGEHLSSVRSCQKLCLTTRRSSEGRLMSLYTQRGDEIDHPLRFELLDALSLARPLRKILIQRDSPSSRSPVLAVAVSSSAAEEGADTGRAVAQLGVPWLGRLALEARLQQLALEVQERVSLKLEALQDEVKRRSVEVRQAQRESERMLRQKQQAEERAAELERQVDISVEMLASLRYELRERDEQLRRKQQEVCELDRFVRDTALQEASAKIRLQRFMEDLLERAERAETQLQNLCDDVTSSHRHLAGSRASGYQRSSSVSGMSRRSSHVSDCRAAQYYRFERRPRTLSVGSGGCEGHWDGRQYQHMLCGAGEGHERGSESPGMIQHTHTDADSDNWSLYTADSQDDTQHTGYRTYSRTGPDLHWCVNRSSESAVCSERLRLTAALFCVFTYLDTRSLLTAAEVCKDWRSVARHPAVWIRVTLENTQVSSKFLMTLSQWCSQTQSLVLHNLKPRSRGKKENKDEYLRSTRGGLEAGLEAVLKAAGRSLISLSISHCPSILTDRSLWLVSCHCRALQSLTYRSASDPAGQEVIWALGAGCRNITTLHIAPLQPCLQPSRFSNRCLQTIGRCWPNLCRVGVGGASCGVQGLASLARNCVNLCELELHHMNEVNQESAAEICRDGLQQLHTLSFISTPVTSRALLHFSSVCVSLKCVLVQLSISDYFEDADSEEAKRLFEEIINNLQALRKRPALSDVLQIRVKKP</sequence>
<evidence type="ECO:0000256" key="1">
    <source>
        <dbReference type="SAM" id="Coils"/>
    </source>
</evidence>
<dbReference type="PANTHER" id="PTHR15739">
    <property type="entry name" value="ZINC FINGER PROTEIN"/>
    <property type="match status" value="1"/>
</dbReference>